<keyword evidence="4 17" id="KW-0812">Transmembrane</keyword>
<protein>
    <recommendedName>
        <fullName evidence="17">3-oxo-5alpha-steroid 4-dehydrogenase (NADP(+))</fullName>
        <ecNumber evidence="17">1.3.1.22</ecNumber>
    </recommendedName>
</protein>
<keyword evidence="6" id="KW-0256">Endoplasmic reticulum</keyword>
<comment type="subcellular location">
    <subcellularLocation>
        <location evidence="2">Endoplasmic reticulum membrane</location>
        <topology evidence="2">Multi-pass membrane protein</topology>
    </subcellularLocation>
    <subcellularLocation>
        <location evidence="1">Microsome membrane</location>
        <topology evidence="1">Multi-pass membrane protein</topology>
    </subcellularLocation>
</comment>
<evidence type="ECO:0000256" key="15">
    <source>
        <dbReference type="ARBA" id="ARBA00049166"/>
    </source>
</evidence>
<gene>
    <name evidence="19" type="ORF">Fcan01_14694</name>
</gene>
<evidence type="ECO:0000256" key="3">
    <source>
        <dbReference type="ARBA" id="ARBA00007742"/>
    </source>
</evidence>
<feature type="transmembrane region" description="Helical" evidence="17">
    <location>
        <begin position="160"/>
        <end position="178"/>
    </location>
</feature>
<comment type="catalytic activity">
    <reaction evidence="17">
        <text>a 3-oxo-5alpha-steroid + NADP(+) = a 3-oxo-Delta(4)-steroid + NADPH + H(+)</text>
        <dbReference type="Rhea" id="RHEA:54384"/>
        <dbReference type="ChEBI" id="CHEBI:13601"/>
        <dbReference type="ChEBI" id="CHEBI:15378"/>
        <dbReference type="ChEBI" id="CHEBI:47909"/>
        <dbReference type="ChEBI" id="CHEBI:57783"/>
        <dbReference type="ChEBI" id="CHEBI:58349"/>
        <dbReference type="EC" id="1.3.1.22"/>
    </reaction>
</comment>
<dbReference type="AlphaFoldDB" id="A0A226DZ27"/>
<evidence type="ECO:0000256" key="7">
    <source>
        <dbReference type="ARBA" id="ARBA00022848"/>
    </source>
</evidence>
<keyword evidence="20" id="KW-1185">Reference proteome</keyword>
<keyword evidence="12 17" id="KW-0472">Membrane</keyword>
<evidence type="ECO:0000256" key="14">
    <source>
        <dbReference type="ARBA" id="ARBA00048292"/>
    </source>
</evidence>
<keyword evidence="8" id="KW-0521">NADP</keyword>
<feature type="domain" description="3-oxo-5-alpha-steroid 4-dehydrogenase C-terminal" evidence="18">
    <location>
        <begin position="126"/>
        <end position="278"/>
    </location>
</feature>
<dbReference type="InterPro" id="IPR039357">
    <property type="entry name" value="SRD5A/TECR"/>
</dbReference>
<comment type="catalytic activity">
    <reaction evidence="16">
        <text>17beta-hydroxy-5alpha-androstan-3-one + NADP(+) = testosterone + NADPH + H(+)</text>
        <dbReference type="Rhea" id="RHEA:50820"/>
        <dbReference type="ChEBI" id="CHEBI:15378"/>
        <dbReference type="ChEBI" id="CHEBI:16330"/>
        <dbReference type="ChEBI" id="CHEBI:17347"/>
        <dbReference type="ChEBI" id="CHEBI:57783"/>
        <dbReference type="ChEBI" id="CHEBI:58349"/>
        <dbReference type="EC" id="1.3.1.22"/>
    </reaction>
    <physiologicalReaction direction="right-to-left" evidence="16">
        <dbReference type="Rhea" id="RHEA:50822"/>
    </physiologicalReaction>
</comment>
<evidence type="ECO:0000259" key="18">
    <source>
        <dbReference type="Pfam" id="PF02544"/>
    </source>
</evidence>
<dbReference type="PROSITE" id="PS50244">
    <property type="entry name" value="S5A_REDUCTASE"/>
    <property type="match status" value="1"/>
</dbReference>
<evidence type="ECO:0000256" key="6">
    <source>
        <dbReference type="ARBA" id="ARBA00022824"/>
    </source>
</evidence>
<evidence type="ECO:0000256" key="2">
    <source>
        <dbReference type="ARBA" id="ARBA00004477"/>
    </source>
</evidence>
<evidence type="ECO:0000256" key="16">
    <source>
        <dbReference type="ARBA" id="ARBA00049397"/>
    </source>
</evidence>
<comment type="similarity">
    <text evidence="3 17">Belongs to the steroid 5-alpha reductase family.</text>
</comment>
<dbReference type="Proteomes" id="UP000198287">
    <property type="component" value="Unassembled WGS sequence"/>
</dbReference>
<keyword evidence="5" id="KW-0221">Differentiation</keyword>
<comment type="caution">
    <text evidence="19">The sequence shown here is derived from an EMBL/GenBank/DDBJ whole genome shotgun (WGS) entry which is preliminary data.</text>
</comment>
<evidence type="ECO:0000256" key="11">
    <source>
        <dbReference type="ARBA" id="ARBA00023098"/>
    </source>
</evidence>
<dbReference type="Pfam" id="PF02544">
    <property type="entry name" value="Steroid_dh"/>
    <property type="match status" value="1"/>
</dbReference>
<organism evidence="19 20">
    <name type="scientific">Folsomia candida</name>
    <name type="common">Springtail</name>
    <dbReference type="NCBI Taxonomy" id="158441"/>
    <lineage>
        <taxon>Eukaryota</taxon>
        <taxon>Metazoa</taxon>
        <taxon>Ecdysozoa</taxon>
        <taxon>Arthropoda</taxon>
        <taxon>Hexapoda</taxon>
        <taxon>Collembola</taxon>
        <taxon>Entomobryomorpha</taxon>
        <taxon>Isotomoidea</taxon>
        <taxon>Isotomidae</taxon>
        <taxon>Proisotominae</taxon>
        <taxon>Folsomia</taxon>
    </lineage>
</organism>
<keyword evidence="7" id="KW-0492">Microsome</keyword>
<dbReference type="InterPro" id="IPR001104">
    <property type="entry name" value="3-oxo-5_a-steroid_4-DH_C"/>
</dbReference>
<dbReference type="PANTHER" id="PTHR10556:SF57">
    <property type="entry name" value="3-OXO-5-ALPHA-STEROID 4-DEHYDROGENASE 1"/>
    <property type="match status" value="1"/>
</dbReference>
<dbReference type="GO" id="GO:0047751">
    <property type="term" value="F:3-oxo-5-alpha-steroid 4-dehydrogenase (NADP+) activity"/>
    <property type="evidence" value="ECO:0007669"/>
    <property type="project" value="UniProtKB-EC"/>
</dbReference>
<reference evidence="19 20" key="1">
    <citation type="submission" date="2015-12" db="EMBL/GenBank/DDBJ databases">
        <title>The genome of Folsomia candida.</title>
        <authorList>
            <person name="Faddeeva A."/>
            <person name="Derks M.F."/>
            <person name="Anvar Y."/>
            <person name="Smit S."/>
            <person name="Van Straalen N."/>
            <person name="Roelofs D."/>
        </authorList>
    </citation>
    <scope>NUCLEOTIDE SEQUENCE [LARGE SCALE GENOMIC DNA]</scope>
    <source>
        <strain evidence="19 20">VU population</strain>
        <tissue evidence="19">Whole body</tissue>
    </source>
</reference>
<keyword evidence="11" id="KW-0443">Lipid metabolism</keyword>
<dbReference type="InterPro" id="IPR016636">
    <property type="entry name" value="3-oxo-5-alpha-steroid_4-DH"/>
</dbReference>
<evidence type="ECO:0000256" key="10">
    <source>
        <dbReference type="ARBA" id="ARBA00023002"/>
    </source>
</evidence>
<feature type="transmembrane region" description="Helical" evidence="17">
    <location>
        <begin position="99"/>
        <end position="120"/>
    </location>
</feature>
<proteinExistence type="inferred from homology"/>
<keyword evidence="10" id="KW-0560">Oxidoreductase</keyword>
<dbReference type="PANTHER" id="PTHR10556">
    <property type="entry name" value="3-OXO-5-ALPHA-STEROID 4-DEHYDROGENASE"/>
    <property type="match status" value="1"/>
</dbReference>
<dbReference type="OMA" id="KHEPRQS"/>
<dbReference type="GO" id="GO:0006702">
    <property type="term" value="P:androgen biosynthetic process"/>
    <property type="evidence" value="ECO:0007669"/>
    <property type="project" value="UniProtKB-ARBA"/>
</dbReference>
<comment type="catalytic activity">
    <reaction evidence="15">
        <text>androst-4-ene-3,17-dione + NADPH + H(+) = 5alpha-androstan-3,17-dione + NADP(+)</text>
        <dbReference type="Rhea" id="RHEA:50816"/>
        <dbReference type="ChEBI" id="CHEBI:15378"/>
        <dbReference type="ChEBI" id="CHEBI:15994"/>
        <dbReference type="ChEBI" id="CHEBI:16422"/>
        <dbReference type="ChEBI" id="CHEBI:57783"/>
        <dbReference type="ChEBI" id="CHEBI:58349"/>
    </reaction>
    <physiologicalReaction direction="left-to-right" evidence="15">
        <dbReference type="Rhea" id="RHEA:50817"/>
    </physiologicalReaction>
</comment>
<name>A0A226DZ27_FOLCA</name>
<evidence type="ECO:0000256" key="17">
    <source>
        <dbReference type="PIRNR" id="PIRNR015596"/>
    </source>
</evidence>
<evidence type="ECO:0000256" key="1">
    <source>
        <dbReference type="ARBA" id="ARBA00004154"/>
    </source>
</evidence>
<dbReference type="PIRSF" id="PIRSF015596">
    <property type="entry name" value="5_alpha-SR2"/>
    <property type="match status" value="1"/>
</dbReference>
<comment type="function">
    <text evidence="13">Converts testosterone into 5-alpha-dihydrotestosterone and progesterone or corticosterone into their corresponding 5-alpha-3-oxosteroids. It plays a central role in sexual differentiation and androgen physiology.</text>
</comment>
<feature type="transmembrane region" description="Helical" evidence="17">
    <location>
        <begin position="68"/>
        <end position="87"/>
    </location>
</feature>
<sequence>MPSQHLRGTVWNMMYITFGVRQDNPLCDWMANIGLAFTVIAGTYSLFQPAPYGRYSSPKFGPTIPAKTAWIIQESPAFIVPILVVLTTPHVQLSNAPNAIALSLFLLHYLNRTFIFPFALPEQVKPIPIPTIFSAFFFCAYNGFLQGHHLANAYRIESSGFAETVGISMFFLGMWINIKHDGILMNLKREAGTDSEGNTDYEIPTGGLFELISGANYFGEILEWWGLALYTGGYPQIAFATFANTFLSIRAFHHHRWYKEKFGSAYPSERKAIIPFVF</sequence>
<accession>A0A226DZ27</accession>
<dbReference type="Gene3D" id="1.20.120.1630">
    <property type="match status" value="1"/>
</dbReference>
<feature type="transmembrane region" description="Helical" evidence="17">
    <location>
        <begin position="127"/>
        <end position="145"/>
    </location>
</feature>
<dbReference type="GO" id="GO:0030154">
    <property type="term" value="P:cell differentiation"/>
    <property type="evidence" value="ECO:0007669"/>
    <property type="project" value="UniProtKB-KW"/>
</dbReference>
<feature type="transmembrane region" description="Helical" evidence="17">
    <location>
        <begin position="29"/>
        <end position="47"/>
    </location>
</feature>
<evidence type="ECO:0000256" key="12">
    <source>
        <dbReference type="ARBA" id="ARBA00023136"/>
    </source>
</evidence>
<evidence type="ECO:0000313" key="19">
    <source>
        <dbReference type="EMBL" id="OXA50479.1"/>
    </source>
</evidence>
<dbReference type="EMBL" id="LNIX01000009">
    <property type="protein sequence ID" value="OXA50479.1"/>
    <property type="molecule type" value="Genomic_DNA"/>
</dbReference>
<comment type="catalytic activity">
    <reaction evidence="14">
        <text>5alpha-pregnane-3,20-dione + NADP(+) = progesterone + NADPH + H(+)</text>
        <dbReference type="Rhea" id="RHEA:21952"/>
        <dbReference type="ChEBI" id="CHEBI:15378"/>
        <dbReference type="ChEBI" id="CHEBI:17026"/>
        <dbReference type="ChEBI" id="CHEBI:28952"/>
        <dbReference type="ChEBI" id="CHEBI:57783"/>
        <dbReference type="ChEBI" id="CHEBI:58349"/>
        <dbReference type="EC" id="1.3.1.22"/>
    </reaction>
    <physiologicalReaction direction="right-to-left" evidence="14">
        <dbReference type="Rhea" id="RHEA:21954"/>
    </physiologicalReaction>
</comment>
<dbReference type="OrthoDB" id="5788137at2759"/>
<evidence type="ECO:0000256" key="13">
    <source>
        <dbReference type="ARBA" id="ARBA00037789"/>
    </source>
</evidence>
<dbReference type="EC" id="1.3.1.22" evidence="17"/>
<evidence type="ECO:0000256" key="5">
    <source>
        <dbReference type="ARBA" id="ARBA00022782"/>
    </source>
</evidence>
<evidence type="ECO:0000256" key="8">
    <source>
        <dbReference type="ARBA" id="ARBA00022857"/>
    </source>
</evidence>
<evidence type="ECO:0000313" key="20">
    <source>
        <dbReference type="Proteomes" id="UP000198287"/>
    </source>
</evidence>
<evidence type="ECO:0000256" key="4">
    <source>
        <dbReference type="ARBA" id="ARBA00022692"/>
    </source>
</evidence>
<dbReference type="GO" id="GO:0005789">
    <property type="term" value="C:endoplasmic reticulum membrane"/>
    <property type="evidence" value="ECO:0007669"/>
    <property type="project" value="UniProtKB-SubCell"/>
</dbReference>
<evidence type="ECO:0000256" key="9">
    <source>
        <dbReference type="ARBA" id="ARBA00022989"/>
    </source>
</evidence>
<keyword evidence="9 17" id="KW-1133">Transmembrane helix</keyword>